<feature type="compositionally biased region" description="Acidic residues" evidence="2">
    <location>
        <begin position="626"/>
        <end position="647"/>
    </location>
</feature>
<dbReference type="AlphaFoldDB" id="A0AAN9W4X5"/>
<dbReference type="PANTHER" id="PTHR13366:SF0">
    <property type="entry name" value="HEAT REPEAT-CONTAINING PROTEIN 6"/>
    <property type="match status" value="1"/>
</dbReference>
<organism evidence="4 5">
    <name type="scientific">Gryllus longicercus</name>
    <dbReference type="NCBI Taxonomy" id="2509291"/>
    <lineage>
        <taxon>Eukaryota</taxon>
        <taxon>Metazoa</taxon>
        <taxon>Ecdysozoa</taxon>
        <taxon>Arthropoda</taxon>
        <taxon>Hexapoda</taxon>
        <taxon>Insecta</taxon>
        <taxon>Pterygota</taxon>
        <taxon>Neoptera</taxon>
        <taxon>Polyneoptera</taxon>
        <taxon>Orthoptera</taxon>
        <taxon>Ensifera</taxon>
        <taxon>Gryllidea</taxon>
        <taxon>Grylloidea</taxon>
        <taxon>Gryllidae</taxon>
        <taxon>Gryllinae</taxon>
        <taxon>Gryllus</taxon>
    </lineage>
</organism>
<feature type="compositionally biased region" description="Low complexity" evidence="2">
    <location>
        <begin position="167"/>
        <end position="181"/>
    </location>
</feature>
<feature type="compositionally biased region" description="Basic and acidic residues" evidence="2">
    <location>
        <begin position="357"/>
        <end position="367"/>
    </location>
</feature>
<dbReference type="Proteomes" id="UP001378592">
    <property type="component" value="Unassembled WGS sequence"/>
</dbReference>
<dbReference type="InterPro" id="IPR016024">
    <property type="entry name" value="ARM-type_fold"/>
</dbReference>
<feature type="compositionally biased region" description="Gly residues" evidence="2">
    <location>
        <begin position="393"/>
        <end position="404"/>
    </location>
</feature>
<dbReference type="SUPFAM" id="SSF48371">
    <property type="entry name" value="ARM repeat"/>
    <property type="match status" value="2"/>
</dbReference>
<feature type="compositionally biased region" description="Low complexity" evidence="2">
    <location>
        <begin position="383"/>
        <end position="392"/>
    </location>
</feature>
<evidence type="ECO:0000256" key="1">
    <source>
        <dbReference type="ARBA" id="ARBA00015263"/>
    </source>
</evidence>
<comment type="caution">
    <text evidence="4">The sequence shown here is derived from an EMBL/GenBank/DDBJ whole genome shotgun (WGS) entry which is preliminary data.</text>
</comment>
<protein>
    <recommendedName>
        <fullName evidence="1">HEAT repeat-containing protein 6</fullName>
    </recommendedName>
</protein>
<dbReference type="Gene3D" id="1.25.10.10">
    <property type="entry name" value="Leucine-rich Repeat Variant"/>
    <property type="match status" value="1"/>
</dbReference>
<dbReference type="EMBL" id="JAZDUA010000004">
    <property type="protein sequence ID" value="KAK7874241.1"/>
    <property type="molecule type" value="Genomic_DNA"/>
</dbReference>
<dbReference type="InterPro" id="IPR025283">
    <property type="entry name" value="DUF4042"/>
</dbReference>
<accession>A0AAN9W4X5</accession>
<dbReference type="PANTHER" id="PTHR13366">
    <property type="entry name" value="MALARIA ANTIGEN-RELATED"/>
    <property type="match status" value="1"/>
</dbReference>
<dbReference type="Pfam" id="PF13251">
    <property type="entry name" value="DUF4042"/>
    <property type="match status" value="1"/>
</dbReference>
<reference evidence="4 5" key="1">
    <citation type="submission" date="2024-03" db="EMBL/GenBank/DDBJ databases">
        <title>The genome assembly and annotation of the cricket Gryllus longicercus Weissman &amp; Gray.</title>
        <authorList>
            <person name="Szrajer S."/>
            <person name="Gray D."/>
            <person name="Ylla G."/>
        </authorList>
    </citation>
    <scope>NUCLEOTIDE SEQUENCE [LARGE SCALE GENOMIC DNA]</scope>
    <source>
        <strain evidence="4">DAG 2021-001</strain>
        <tissue evidence="4">Whole body minus gut</tissue>
    </source>
</reference>
<feature type="region of interest" description="Disordered" evidence="2">
    <location>
        <begin position="313"/>
        <end position="404"/>
    </location>
</feature>
<evidence type="ECO:0000313" key="5">
    <source>
        <dbReference type="Proteomes" id="UP001378592"/>
    </source>
</evidence>
<dbReference type="InterPro" id="IPR011989">
    <property type="entry name" value="ARM-like"/>
</dbReference>
<proteinExistence type="predicted"/>
<evidence type="ECO:0000256" key="2">
    <source>
        <dbReference type="SAM" id="MobiDB-lite"/>
    </source>
</evidence>
<sequence length="1223" mass="128029">MEAAGCSYAEEAARKFNSLSDELTKLLHGRREGDKEYINALFDELNALNYKLPIVTNPEKALLLLHQCCSLVPPDDTFLAAKASQLTTRLVAQAARRGVRPEGATLARALRWTTDALRSTALLATPDVLAALEALLRANAARLERPLELTGLLAPLLAPERSRSRPEAAAAAGPGAAQAPALRCLTPPPGADARRDLRARALRCLEALLAPSPDCPSAGAAGGRAPRPGDELPPPEVLAACERAFQDALRAPPNYRDPDDAYSVQRSQTLAVALRGLRSAVARTPTAPNDERLGQMLALATAYLAHGLLPPGSYPPPPPPARIYPSSLPPGPVPRAPPPGPDRPQPAKTVRMRNRFKKADPGRHGGDEAEGDDSGGGALWGWSDSETSSGGSDSEGGGGTGGGRAAAAARVRLAAVLLVLSLTWRADRRALLAYWPWLLAIEPLQVNYGTLARAATRDPSARVRAEAAAALSAALMGARPFLRLAENRDRDRGDGDAPFTAFSTALGGALRDLHRELGGTLFREEVPATATQLLRCLAQLAQHAPYRRLVPGLPATAARHARPFTQHRDAAVQVASFTALRSVAAADAPESELLAALRYLPRPAAGPDALPDTWRPAAFADQNQNGEDDEEEWEEEVAPDEDGESDVPADHPVSDVPAGQSQAEAEVEAAREALARGLREGEARTRPCWLVAACLRRLAPGADATPVLRIECLQTLRAVAARFFAPLLQPHLHSALLPALLRCLASADDPALAQGDGASVNSGGSGALRLHAARVLEALALALAKEEGERALTDARAFWGRLLAVRRPTQAQPPALAPLPQLLAAGDPAERATALDLLAAMHDAAYAALPRREQVLALTLAPGALADADAAVRAAAARALGLSAAFREPRASPDFLWTLAERLGDALLHDASATARARAAWALAEVSDALVEDAPTHGSPPDCADLLRLLQAAHRGAVDVDKVRSHAVRAAGNALRLLPAHALEEDGAGAGPEAERALEALARAADAGAFMKARWNACYALANAAHNPALFGPRPRWQDAACTTVLRLVQRCSNFKVRKAAAAALAAAATGMTAAEAELGAGTARQRFGTQLVPAWNALLSAMERACAPTDPEEAAHRDGLLEQLALAAAAVAVVAASGAPAGELEALREVADARAEVARAAAEAALRARPPERATPLLTAAEALRARARDPGPARAHAIALRALFLPGGDALNIVLSSHPGA</sequence>
<feature type="region of interest" description="Disordered" evidence="2">
    <location>
        <begin position="164"/>
        <end position="185"/>
    </location>
</feature>
<evidence type="ECO:0000313" key="4">
    <source>
        <dbReference type="EMBL" id="KAK7874241.1"/>
    </source>
</evidence>
<feature type="region of interest" description="Disordered" evidence="2">
    <location>
        <begin position="623"/>
        <end position="669"/>
    </location>
</feature>
<feature type="domain" description="DUF4042" evidence="3">
    <location>
        <begin position="410"/>
        <end position="592"/>
    </location>
</feature>
<dbReference type="InterPro" id="IPR052107">
    <property type="entry name" value="HEAT6"/>
</dbReference>
<gene>
    <name evidence="4" type="ORF">R5R35_006279</name>
</gene>
<name>A0AAN9W4X5_9ORTH</name>
<keyword evidence="5" id="KW-1185">Reference proteome</keyword>
<evidence type="ECO:0000259" key="3">
    <source>
        <dbReference type="Pfam" id="PF13251"/>
    </source>
</evidence>
<feature type="compositionally biased region" description="Pro residues" evidence="2">
    <location>
        <begin position="313"/>
        <end position="344"/>
    </location>
</feature>